<evidence type="ECO:0000313" key="2">
    <source>
        <dbReference type="Proteomes" id="UP000681315"/>
    </source>
</evidence>
<dbReference type="InterPro" id="IPR024078">
    <property type="entry name" value="LmbE-like_dom_sf"/>
</dbReference>
<proteinExistence type="predicted"/>
<dbReference type="Gene3D" id="3.40.50.10320">
    <property type="entry name" value="LmbE-like"/>
    <property type="match status" value="1"/>
</dbReference>
<sequence>MEPNKNKAVIVAHPDDETLWCGGEILMHPNDHWFVASLCRKNDPDRAPKFKKILDNYGADGVMGDLDDGPEQLPLASQIVEEAILDLLPQKNYDLIITHSPFGEYTKHLRHEEVGRAVINLWHEQKITTNQLWLFAYEDGNKAYYPRAIESADFCKKLPLLIWLKKYQMITESYGFHKSGFEAKTTPEKEAFWQFKNPEEVLKWLDLNQTKENSINHNL</sequence>
<dbReference type="SUPFAM" id="SSF102588">
    <property type="entry name" value="LmbE-like"/>
    <property type="match status" value="1"/>
</dbReference>
<name>A0ABS3STH5_9FLAO</name>
<protein>
    <submittedName>
        <fullName evidence="1">PIG-L family deacetylase</fullName>
    </submittedName>
</protein>
<gene>
    <name evidence="1" type="ORF">J4051_12065</name>
</gene>
<evidence type="ECO:0000313" key="1">
    <source>
        <dbReference type="EMBL" id="MBO3099009.1"/>
    </source>
</evidence>
<accession>A0ABS3STH5</accession>
<reference evidence="1 2" key="1">
    <citation type="submission" date="2021-03" db="EMBL/GenBank/DDBJ databases">
        <title>Gelidibacter sp. nov., isolated from costal sediment.</title>
        <authorList>
            <person name="Lun K.-Y."/>
        </authorList>
    </citation>
    <scope>NUCLEOTIDE SEQUENCE [LARGE SCALE GENOMIC DNA]</scope>
    <source>
        <strain evidence="1 2">DF109</strain>
    </source>
</reference>
<dbReference type="EMBL" id="JAGEVG010000013">
    <property type="protein sequence ID" value="MBO3099009.1"/>
    <property type="molecule type" value="Genomic_DNA"/>
</dbReference>
<comment type="caution">
    <text evidence="1">The sequence shown here is derived from an EMBL/GenBank/DDBJ whole genome shotgun (WGS) entry which is preliminary data.</text>
</comment>
<dbReference type="Proteomes" id="UP000681315">
    <property type="component" value="Unassembled WGS sequence"/>
</dbReference>
<keyword evidence="2" id="KW-1185">Reference proteome</keyword>
<organism evidence="1 2">
    <name type="scientific">Gelidibacter pelagius</name>
    <dbReference type="NCBI Taxonomy" id="2819985"/>
    <lineage>
        <taxon>Bacteria</taxon>
        <taxon>Pseudomonadati</taxon>
        <taxon>Bacteroidota</taxon>
        <taxon>Flavobacteriia</taxon>
        <taxon>Flavobacteriales</taxon>
        <taxon>Flavobacteriaceae</taxon>
        <taxon>Gelidibacter</taxon>
    </lineage>
</organism>
<dbReference type="RefSeq" id="WP_208234128.1">
    <property type="nucleotide sequence ID" value="NZ_JAGEVG010000013.1"/>
</dbReference>